<feature type="signal peptide" evidence="3">
    <location>
        <begin position="1"/>
        <end position="19"/>
    </location>
</feature>
<feature type="active site" evidence="2">
    <location>
        <position position="268"/>
    </location>
</feature>
<sequence>MPSFSTLLPLVALATAVQSFVTVPLNPITGREGAYLKGLPEANRQRAAALKSGKSATAPASNLAYVQYTTSVGVGNPPTYYNLVVDTGSSNTFVGTGKKYVRTNTSVSTNENVNVTYGQGFFTGKEYIDQVTLAPGLVIKNQSIGDALKFAYFDGVDGIVGVGPVDLTTGTLAPDENEAIPTVLNNALKQGLIEEEILGVSFKQAGQYNDTNGALTYGGIDSSLYTGDLTYTPLTKTEPANYYWGINITKATFGKTSLFDKSYAGIVDTGTTQVLIADDFFAKYTAAIPGSYQDNNTGLIVIPPASVSKIQNLTLEIGGKDFVLDVGAQLIPQDENEAWGGENGTQYGVVGGLGSPSGEGLDFIVGQTFLERYYSVYDAKNGRVGFAYTNHTWST</sequence>
<gene>
    <name evidence="5" type="ORF">CONPUDRAFT_142107</name>
</gene>
<name>A0A5M3N2J5_CONPW</name>
<evidence type="ECO:0000256" key="2">
    <source>
        <dbReference type="PIRSR" id="PIRSR601461-1"/>
    </source>
</evidence>
<feature type="chain" id="PRO_5024278633" evidence="3">
    <location>
        <begin position="20"/>
        <end position="395"/>
    </location>
</feature>
<dbReference type="Proteomes" id="UP000053558">
    <property type="component" value="Unassembled WGS sequence"/>
</dbReference>
<evidence type="ECO:0000313" key="5">
    <source>
        <dbReference type="EMBL" id="EIW85612.1"/>
    </source>
</evidence>
<feature type="domain" description="Peptidase A1" evidence="4">
    <location>
        <begin position="68"/>
        <end position="387"/>
    </location>
</feature>
<evidence type="ECO:0000259" key="4">
    <source>
        <dbReference type="PROSITE" id="PS51767"/>
    </source>
</evidence>
<comment type="similarity">
    <text evidence="1">Belongs to the peptidase A1 family.</text>
</comment>
<dbReference type="PANTHER" id="PTHR47966:SF51">
    <property type="entry name" value="BETA-SITE APP-CLEAVING ENZYME, ISOFORM A-RELATED"/>
    <property type="match status" value="1"/>
</dbReference>
<dbReference type="GO" id="GO:0006508">
    <property type="term" value="P:proteolysis"/>
    <property type="evidence" value="ECO:0007669"/>
    <property type="project" value="UniProtKB-KW"/>
</dbReference>
<dbReference type="InterPro" id="IPR001461">
    <property type="entry name" value="Aspartic_peptidase_A1"/>
</dbReference>
<evidence type="ECO:0000313" key="6">
    <source>
        <dbReference type="Proteomes" id="UP000053558"/>
    </source>
</evidence>
<dbReference type="SUPFAM" id="SSF50630">
    <property type="entry name" value="Acid proteases"/>
    <property type="match status" value="1"/>
</dbReference>
<comment type="caution">
    <text evidence="5">The sequence shown here is derived from an EMBL/GenBank/DDBJ whole genome shotgun (WGS) entry which is preliminary data.</text>
</comment>
<dbReference type="OMA" id="QDENEAW"/>
<keyword evidence="3" id="KW-0732">Signal</keyword>
<dbReference type="Gene3D" id="2.40.70.10">
    <property type="entry name" value="Acid Proteases"/>
    <property type="match status" value="2"/>
</dbReference>
<feature type="active site" evidence="2">
    <location>
        <position position="86"/>
    </location>
</feature>
<dbReference type="KEGG" id="cput:CONPUDRAFT_142107"/>
<keyword evidence="5" id="KW-0645">Protease</keyword>
<keyword evidence="6" id="KW-1185">Reference proteome</keyword>
<reference evidence="6" key="1">
    <citation type="journal article" date="2012" name="Science">
        <title>The Paleozoic origin of enzymatic lignin decomposition reconstructed from 31 fungal genomes.</title>
        <authorList>
            <person name="Floudas D."/>
            <person name="Binder M."/>
            <person name="Riley R."/>
            <person name="Barry K."/>
            <person name="Blanchette R.A."/>
            <person name="Henrissat B."/>
            <person name="Martinez A.T."/>
            <person name="Otillar R."/>
            <person name="Spatafora J.W."/>
            <person name="Yadav J.S."/>
            <person name="Aerts A."/>
            <person name="Benoit I."/>
            <person name="Boyd A."/>
            <person name="Carlson A."/>
            <person name="Copeland A."/>
            <person name="Coutinho P.M."/>
            <person name="de Vries R.P."/>
            <person name="Ferreira P."/>
            <person name="Findley K."/>
            <person name="Foster B."/>
            <person name="Gaskell J."/>
            <person name="Glotzer D."/>
            <person name="Gorecki P."/>
            <person name="Heitman J."/>
            <person name="Hesse C."/>
            <person name="Hori C."/>
            <person name="Igarashi K."/>
            <person name="Jurgens J.A."/>
            <person name="Kallen N."/>
            <person name="Kersten P."/>
            <person name="Kohler A."/>
            <person name="Kuees U."/>
            <person name="Kumar T.K.A."/>
            <person name="Kuo A."/>
            <person name="LaButti K."/>
            <person name="Larrondo L.F."/>
            <person name="Lindquist E."/>
            <person name="Ling A."/>
            <person name="Lombard V."/>
            <person name="Lucas S."/>
            <person name="Lundell T."/>
            <person name="Martin R."/>
            <person name="McLaughlin D.J."/>
            <person name="Morgenstern I."/>
            <person name="Morin E."/>
            <person name="Murat C."/>
            <person name="Nagy L.G."/>
            <person name="Nolan M."/>
            <person name="Ohm R.A."/>
            <person name="Patyshakuliyeva A."/>
            <person name="Rokas A."/>
            <person name="Ruiz-Duenas F.J."/>
            <person name="Sabat G."/>
            <person name="Salamov A."/>
            <person name="Samejima M."/>
            <person name="Schmutz J."/>
            <person name="Slot J.C."/>
            <person name="St John F."/>
            <person name="Stenlid J."/>
            <person name="Sun H."/>
            <person name="Sun S."/>
            <person name="Syed K."/>
            <person name="Tsang A."/>
            <person name="Wiebenga A."/>
            <person name="Young D."/>
            <person name="Pisabarro A."/>
            <person name="Eastwood D.C."/>
            <person name="Martin F."/>
            <person name="Cullen D."/>
            <person name="Grigoriev I.V."/>
            <person name="Hibbett D.S."/>
        </authorList>
    </citation>
    <scope>NUCLEOTIDE SEQUENCE [LARGE SCALE GENOMIC DNA]</scope>
    <source>
        <strain evidence="6">RWD-64-598 SS2</strain>
    </source>
</reference>
<dbReference type="InterPro" id="IPR033121">
    <property type="entry name" value="PEPTIDASE_A1"/>
</dbReference>
<dbReference type="OrthoDB" id="660550at2759"/>
<protein>
    <submittedName>
        <fullName evidence="5">Acid protease</fullName>
    </submittedName>
</protein>
<dbReference type="GeneID" id="19201702"/>
<dbReference type="InterPro" id="IPR021109">
    <property type="entry name" value="Peptidase_aspartic_dom_sf"/>
</dbReference>
<proteinExistence type="inferred from homology"/>
<dbReference type="CDD" id="cd05471">
    <property type="entry name" value="pepsin_like"/>
    <property type="match status" value="1"/>
</dbReference>
<dbReference type="PANTHER" id="PTHR47966">
    <property type="entry name" value="BETA-SITE APP-CLEAVING ENZYME, ISOFORM A-RELATED"/>
    <property type="match status" value="1"/>
</dbReference>
<dbReference type="PROSITE" id="PS51767">
    <property type="entry name" value="PEPTIDASE_A1"/>
    <property type="match status" value="1"/>
</dbReference>
<evidence type="ECO:0000256" key="1">
    <source>
        <dbReference type="ARBA" id="ARBA00007447"/>
    </source>
</evidence>
<dbReference type="InterPro" id="IPR034164">
    <property type="entry name" value="Pepsin-like_dom"/>
</dbReference>
<dbReference type="EMBL" id="JH711574">
    <property type="protein sequence ID" value="EIW85612.1"/>
    <property type="molecule type" value="Genomic_DNA"/>
</dbReference>
<dbReference type="PRINTS" id="PR00792">
    <property type="entry name" value="PEPSIN"/>
</dbReference>
<dbReference type="GO" id="GO:0004190">
    <property type="term" value="F:aspartic-type endopeptidase activity"/>
    <property type="evidence" value="ECO:0007669"/>
    <property type="project" value="InterPro"/>
</dbReference>
<keyword evidence="5" id="KW-0378">Hydrolase</keyword>
<accession>A0A5M3N2J5</accession>
<dbReference type="Pfam" id="PF00026">
    <property type="entry name" value="Asp"/>
    <property type="match status" value="1"/>
</dbReference>
<organism evidence="5 6">
    <name type="scientific">Coniophora puteana (strain RWD-64-598)</name>
    <name type="common">Brown rot fungus</name>
    <dbReference type="NCBI Taxonomy" id="741705"/>
    <lineage>
        <taxon>Eukaryota</taxon>
        <taxon>Fungi</taxon>
        <taxon>Dikarya</taxon>
        <taxon>Basidiomycota</taxon>
        <taxon>Agaricomycotina</taxon>
        <taxon>Agaricomycetes</taxon>
        <taxon>Agaricomycetidae</taxon>
        <taxon>Boletales</taxon>
        <taxon>Coniophorineae</taxon>
        <taxon>Coniophoraceae</taxon>
        <taxon>Coniophora</taxon>
    </lineage>
</organism>
<dbReference type="RefSeq" id="XP_007765047.1">
    <property type="nucleotide sequence ID" value="XM_007766857.1"/>
</dbReference>
<dbReference type="AlphaFoldDB" id="A0A5M3N2J5"/>
<evidence type="ECO:0000256" key="3">
    <source>
        <dbReference type="SAM" id="SignalP"/>
    </source>
</evidence>